<evidence type="ECO:0000313" key="2">
    <source>
        <dbReference type="Proteomes" id="UP000623467"/>
    </source>
</evidence>
<reference evidence="1" key="1">
    <citation type="submission" date="2020-05" db="EMBL/GenBank/DDBJ databases">
        <title>Mycena genomes resolve the evolution of fungal bioluminescence.</title>
        <authorList>
            <person name="Tsai I.J."/>
        </authorList>
    </citation>
    <scope>NUCLEOTIDE SEQUENCE</scope>
    <source>
        <strain evidence="1">160909Yilan</strain>
    </source>
</reference>
<gene>
    <name evidence="1" type="ORF">MSAN_00653600</name>
</gene>
<evidence type="ECO:0008006" key="3">
    <source>
        <dbReference type="Google" id="ProtNLM"/>
    </source>
</evidence>
<evidence type="ECO:0000313" key="1">
    <source>
        <dbReference type="EMBL" id="KAF7370228.1"/>
    </source>
</evidence>
<proteinExistence type="predicted"/>
<accession>A0A8H7DFE9</accession>
<dbReference type="Gene3D" id="3.80.10.10">
    <property type="entry name" value="Ribonuclease Inhibitor"/>
    <property type="match status" value="1"/>
</dbReference>
<sequence length="539" mass="60248">MSSPFASLLGTNYCPRDDEIAQIKALLVEPCLRLKSLDEEIVVMRKALDKLTEERDALNTYVEAHKSLISPFRRLPRDIVQVIFLACLPTHRNCVMSAQEAPILLGRICSSWRAISLSAPRLWSRLHVVKPTLPYGPYYMNSATTVRAYQTMVAQRLKVAEAWLRRSGTCPLSISLQSSRHYDPRNAYDAPRTDPFLDILIPFASRWQDISVTIPSFAVQALLELTEHDVPLLESLTITVIDADSSIDPTPGSLLSAARLSRFSLTGGDFHHHQSSSLSLSWCNLTSLTLVPRDAPNCQIILDILARCSRLRACKVGVAEHEGEHLQDSIVECLSLHSMEVWCYSSPLDSSGRLLSRLSVPNLQDFTLGGREEPSASTSLISSLATCTCLQSISIANGMFRNHELVDFLRGLPPSARRLRIAEQWHRSSLCPILGDNFFASLELSPERSAILPALKELAITNNRELSDDALLRFIISRMSTLRRVDITFEREMQVDILPSLQSFMESSGAQIFLAYRTDLGYDVSPYSGLPDSPRLRPR</sequence>
<dbReference type="Proteomes" id="UP000623467">
    <property type="component" value="Unassembled WGS sequence"/>
</dbReference>
<dbReference type="EMBL" id="JACAZH010000004">
    <property type="protein sequence ID" value="KAF7370228.1"/>
    <property type="molecule type" value="Genomic_DNA"/>
</dbReference>
<dbReference type="OrthoDB" id="3000305at2759"/>
<dbReference type="AlphaFoldDB" id="A0A8H7DFE9"/>
<dbReference type="InterPro" id="IPR032675">
    <property type="entry name" value="LRR_dom_sf"/>
</dbReference>
<name>A0A8H7DFE9_9AGAR</name>
<dbReference type="SUPFAM" id="SSF52047">
    <property type="entry name" value="RNI-like"/>
    <property type="match status" value="1"/>
</dbReference>
<protein>
    <recommendedName>
        <fullName evidence="3">F-box domain-containing protein</fullName>
    </recommendedName>
</protein>
<keyword evidence="2" id="KW-1185">Reference proteome</keyword>
<organism evidence="1 2">
    <name type="scientific">Mycena sanguinolenta</name>
    <dbReference type="NCBI Taxonomy" id="230812"/>
    <lineage>
        <taxon>Eukaryota</taxon>
        <taxon>Fungi</taxon>
        <taxon>Dikarya</taxon>
        <taxon>Basidiomycota</taxon>
        <taxon>Agaricomycotina</taxon>
        <taxon>Agaricomycetes</taxon>
        <taxon>Agaricomycetidae</taxon>
        <taxon>Agaricales</taxon>
        <taxon>Marasmiineae</taxon>
        <taxon>Mycenaceae</taxon>
        <taxon>Mycena</taxon>
    </lineage>
</organism>
<comment type="caution">
    <text evidence="1">The sequence shown here is derived from an EMBL/GenBank/DDBJ whole genome shotgun (WGS) entry which is preliminary data.</text>
</comment>